<dbReference type="Proteomes" id="UP000230423">
    <property type="component" value="Unassembled WGS sequence"/>
</dbReference>
<dbReference type="InterPro" id="IPR035940">
    <property type="entry name" value="CAP_sf"/>
</dbReference>
<evidence type="ECO:0000313" key="2">
    <source>
        <dbReference type="Proteomes" id="UP000230423"/>
    </source>
</evidence>
<dbReference type="AlphaFoldDB" id="A0A2G9UD76"/>
<accession>A0A2G9UD76</accession>
<sequence length="106" mass="11309">MIYHKSLVVGCSYNRCPSNSTTPSTNVIACVYSAIPQREGQVYIAKGGGCTDDVDCSEEIGNSICIKEGPYRGLCSQDSATKAPSTTASETTTVTAVPRFKRGLRH</sequence>
<keyword evidence="2" id="KW-1185">Reference proteome</keyword>
<gene>
    <name evidence="1" type="ORF">TELCIR_10035</name>
</gene>
<dbReference type="EMBL" id="KZ347213">
    <property type="protein sequence ID" value="PIO68195.1"/>
    <property type="molecule type" value="Genomic_DNA"/>
</dbReference>
<dbReference type="Gene3D" id="3.40.33.10">
    <property type="entry name" value="CAP"/>
    <property type="match status" value="1"/>
</dbReference>
<proteinExistence type="predicted"/>
<protein>
    <submittedName>
        <fullName evidence="1">Uncharacterized protein</fullName>
    </submittedName>
</protein>
<reference evidence="1 2" key="1">
    <citation type="submission" date="2015-09" db="EMBL/GenBank/DDBJ databases">
        <title>Draft genome of the parasitic nematode Teladorsagia circumcincta isolate WARC Sus (inbred).</title>
        <authorList>
            <person name="Mitreva M."/>
        </authorList>
    </citation>
    <scope>NUCLEOTIDE SEQUENCE [LARGE SCALE GENOMIC DNA]</scope>
    <source>
        <strain evidence="1 2">S</strain>
    </source>
</reference>
<name>A0A2G9UD76_TELCI</name>
<organism evidence="1 2">
    <name type="scientific">Teladorsagia circumcincta</name>
    <name type="common">Brown stomach worm</name>
    <name type="synonym">Ostertagia circumcincta</name>
    <dbReference type="NCBI Taxonomy" id="45464"/>
    <lineage>
        <taxon>Eukaryota</taxon>
        <taxon>Metazoa</taxon>
        <taxon>Ecdysozoa</taxon>
        <taxon>Nematoda</taxon>
        <taxon>Chromadorea</taxon>
        <taxon>Rhabditida</taxon>
        <taxon>Rhabditina</taxon>
        <taxon>Rhabditomorpha</taxon>
        <taxon>Strongyloidea</taxon>
        <taxon>Trichostrongylidae</taxon>
        <taxon>Teladorsagia</taxon>
    </lineage>
</organism>
<evidence type="ECO:0000313" key="1">
    <source>
        <dbReference type="EMBL" id="PIO68195.1"/>
    </source>
</evidence>